<keyword evidence="3" id="KW-1185">Reference proteome</keyword>
<dbReference type="KEGG" id="uam:UABAM_04520"/>
<dbReference type="EMBL" id="AP019860">
    <property type="protein sequence ID" value="BBM86134.1"/>
    <property type="molecule type" value="Genomic_DNA"/>
</dbReference>
<reference evidence="2 3" key="1">
    <citation type="submission" date="2019-08" db="EMBL/GenBank/DDBJ databases">
        <title>Complete genome sequence of Candidatus Uab amorphum.</title>
        <authorList>
            <person name="Shiratori T."/>
            <person name="Suzuki S."/>
            <person name="Kakizawa Y."/>
            <person name="Ishida K."/>
        </authorList>
    </citation>
    <scope>NUCLEOTIDE SEQUENCE [LARGE SCALE GENOMIC DNA]</scope>
    <source>
        <strain evidence="2 3">SRT547</strain>
    </source>
</reference>
<evidence type="ECO:0000313" key="2">
    <source>
        <dbReference type="EMBL" id="BBM86134.1"/>
    </source>
</evidence>
<evidence type="ECO:0000256" key="1">
    <source>
        <dbReference type="SAM" id="Coils"/>
    </source>
</evidence>
<dbReference type="RefSeq" id="WP_151970208.1">
    <property type="nucleotide sequence ID" value="NZ_AP019860.1"/>
</dbReference>
<keyword evidence="1" id="KW-0175">Coiled coil</keyword>
<gene>
    <name evidence="2" type="ORF">UABAM_04520</name>
</gene>
<sequence length="595" mass="66116">MKKFVLLCVVFLTSFCIAEYPYYGPIKTVSKKTSGERYILRKPDPLLSDPMLIADGTVDIMLKNSKTKVKAQKTIRLLPGTSFKEGETFHGSISDKIPDSISVTGRSAVYAGKPAAYKAYVHFPDKPKQDATKTCKWIISHKDYATMAVPGVMAVSPNIPRDITIEIIAAFSFDGNYFEVAFEVQLLKLGITSLQVGFSYSSNAAAVAHAKRNSHIDVKVLGLENGFASGSGDRTPFQALGYKMEFLPPERRITSIALVAAPTNHVTAPKGYDEFVVDFNNEYGYDTARVCLYIKRGGVKPIDGLIASHWQTISEPDYTRIELDTNFGSKRMTDRTVEKDEDPYHGDTAYLFVRGGDEIISSALGNDGDYFHKDVRHPLNQKLAILKKEFEKAEAKVKTLRKEIDKIAKAVSTAVDYDTNKWDVRERIYNHNLNHEEGKGRWTVAWGRELTETDLAELLIAIGADISGGGGSATLTKLETVGIESMEKITQNTIEAFSNYLQQQANEIANDLQNDIKNLASDVIGKFFGALVKGKDPIEAIRQHFDGKIKEYTSITIHLRAGVAEYSGSNKLFGQTVTKTFSWQPFVAIRVVRKK</sequence>
<feature type="coiled-coil region" evidence="1">
    <location>
        <begin position="383"/>
        <end position="410"/>
    </location>
</feature>
<name>A0A5S9F612_UABAM</name>
<proteinExistence type="predicted"/>
<accession>A0A5S9F612</accession>
<organism evidence="2 3">
    <name type="scientific">Uabimicrobium amorphum</name>
    <dbReference type="NCBI Taxonomy" id="2596890"/>
    <lineage>
        <taxon>Bacteria</taxon>
        <taxon>Pseudomonadati</taxon>
        <taxon>Planctomycetota</taxon>
        <taxon>Candidatus Uabimicrobiia</taxon>
        <taxon>Candidatus Uabimicrobiales</taxon>
        <taxon>Candidatus Uabimicrobiaceae</taxon>
        <taxon>Candidatus Uabimicrobium</taxon>
    </lineage>
</organism>
<dbReference type="AlphaFoldDB" id="A0A5S9F612"/>
<protein>
    <submittedName>
        <fullName evidence="2">Uncharacterized protein</fullName>
    </submittedName>
</protein>
<dbReference type="Proteomes" id="UP000326354">
    <property type="component" value="Chromosome"/>
</dbReference>
<evidence type="ECO:0000313" key="3">
    <source>
        <dbReference type="Proteomes" id="UP000326354"/>
    </source>
</evidence>